<evidence type="ECO:0000313" key="1">
    <source>
        <dbReference type="EMBL" id="GAA4061410.1"/>
    </source>
</evidence>
<evidence type="ECO:0008006" key="3">
    <source>
        <dbReference type="Google" id="ProtNLM"/>
    </source>
</evidence>
<dbReference type="RefSeq" id="WP_344942176.1">
    <property type="nucleotide sequence ID" value="NZ_BAAAZG010000002.1"/>
</dbReference>
<sequence>MELYRSAQASPAELPGLVAGLGECGDARDVERVRPYLRHERPRVRAAAVRAFHRLGGPDEEVAALLTDPSPAVVRAVTRRRVTALPLERLQELLADAAQPRHVRQGAFHLVKTHGAWARVEADLLLLASDDPALGQLARTDLLAWVYGDSATVYTTPSPRTRERLRALADQAGPRLGDDGLRRLRWLLGHDRP</sequence>
<dbReference type="Proteomes" id="UP001500683">
    <property type="component" value="Unassembled WGS sequence"/>
</dbReference>
<dbReference type="InterPro" id="IPR011989">
    <property type="entry name" value="ARM-like"/>
</dbReference>
<protein>
    <recommendedName>
        <fullName evidence="3">HEAT repeat domain-containing protein</fullName>
    </recommendedName>
</protein>
<name>A0ABP7V842_9ACTN</name>
<dbReference type="SUPFAM" id="SSF48371">
    <property type="entry name" value="ARM repeat"/>
    <property type="match status" value="1"/>
</dbReference>
<gene>
    <name evidence="1" type="ORF">GCM10022214_13000</name>
</gene>
<dbReference type="EMBL" id="BAAAZG010000002">
    <property type="protein sequence ID" value="GAA4061410.1"/>
    <property type="molecule type" value="Genomic_DNA"/>
</dbReference>
<proteinExistence type="predicted"/>
<dbReference type="Pfam" id="PF13646">
    <property type="entry name" value="HEAT_2"/>
    <property type="match status" value="1"/>
</dbReference>
<organism evidence="1 2">
    <name type="scientific">Actinomadura miaoliensis</name>
    <dbReference type="NCBI Taxonomy" id="430685"/>
    <lineage>
        <taxon>Bacteria</taxon>
        <taxon>Bacillati</taxon>
        <taxon>Actinomycetota</taxon>
        <taxon>Actinomycetes</taxon>
        <taxon>Streptosporangiales</taxon>
        <taxon>Thermomonosporaceae</taxon>
        <taxon>Actinomadura</taxon>
    </lineage>
</organism>
<comment type="caution">
    <text evidence="1">The sequence shown here is derived from an EMBL/GenBank/DDBJ whole genome shotgun (WGS) entry which is preliminary data.</text>
</comment>
<dbReference type="Gene3D" id="1.25.10.10">
    <property type="entry name" value="Leucine-rich Repeat Variant"/>
    <property type="match status" value="1"/>
</dbReference>
<dbReference type="InterPro" id="IPR016024">
    <property type="entry name" value="ARM-type_fold"/>
</dbReference>
<accession>A0ABP7V842</accession>
<evidence type="ECO:0000313" key="2">
    <source>
        <dbReference type="Proteomes" id="UP001500683"/>
    </source>
</evidence>
<reference evidence="2" key="1">
    <citation type="journal article" date="2019" name="Int. J. Syst. Evol. Microbiol.">
        <title>The Global Catalogue of Microorganisms (GCM) 10K type strain sequencing project: providing services to taxonomists for standard genome sequencing and annotation.</title>
        <authorList>
            <consortium name="The Broad Institute Genomics Platform"/>
            <consortium name="The Broad Institute Genome Sequencing Center for Infectious Disease"/>
            <person name="Wu L."/>
            <person name="Ma J."/>
        </authorList>
    </citation>
    <scope>NUCLEOTIDE SEQUENCE [LARGE SCALE GENOMIC DNA]</scope>
    <source>
        <strain evidence="2">JCM 16702</strain>
    </source>
</reference>
<keyword evidence="2" id="KW-1185">Reference proteome</keyword>